<accession>A0A8H3PJ22</accession>
<proteinExistence type="predicted"/>
<protein>
    <submittedName>
        <fullName evidence="2">Uncharacterized protein</fullName>
    </submittedName>
</protein>
<dbReference type="GO" id="GO:0008237">
    <property type="term" value="F:metallopeptidase activity"/>
    <property type="evidence" value="ECO:0007669"/>
    <property type="project" value="InterPro"/>
</dbReference>
<dbReference type="InterPro" id="IPR024079">
    <property type="entry name" value="MetalloPept_cat_dom_sf"/>
</dbReference>
<name>A0A8H3PJ22_9LECA</name>
<dbReference type="AlphaFoldDB" id="A0A8H3PJ22"/>
<evidence type="ECO:0000313" key="2">
    <source>
        <dbReference type="EMBL" id="CAF9941464.1"/>
    </source>
</evidence>
<keyword evidence="1" id="KW-0732">Signal</keyword>
<gene>
    <name evidence="2" type="ORF">ALECFALPRED_009151</name>
</gene>
<reference evidence="2" key="1">
    <citation type="submission" date="2021-03" db="EMBL/GenBank/DDBJ databases">
        <authorList>
            <person name="Tagirdzhanova G."/>
        </authorList>
    </citation>
    <scope>NUCLEOTIDE SEQUENCE</scope>
</reference>
<dbReference type="OrthoDB" id="10300596at2759"/>
<keyword evidence="3" id="KW-1185">Reference proteome</keyword>
<feature type="chain" id="PRO_5034704349" evidence="1">
    <location>
        <begin position="19"/>
        <end position="278"/>
    </location>
</feature>
<sequence length="278" mass="29121">MSILQCLLCFPPLASVLSSRTTASPLSTRSTTYYGLIFAPNSGCTPSQTTAVLDGITDMRTLCTSAIAALEPPSNSLSSYFFAPSHFATASAIFNATLFSTQPLQDLPTSASLGYNQIQLSCANDTDATCNTLSPGDNSVHDSSSKTTTWGYIGANPVFGSGNGAAQIYACPALLNGTLPRNAPSCTGTPGLATLGWAFLRTFVQLKTFQTVPKLATWDTIADNAPGVEQSHELVENGSGQDGLNADNFAELAVWAQSLGASGNAEQPFQCPQNLPFR</sequence>
<dbReference type="Proteomes" id="UP000664203">
    <property type="component" value="Unassembled WGS sequence"/>
</dbReference>
<organism evidence="2 3">
    <name type="scientific">Alectoria fallacina</name>
    <dbReference type="NCBI Taxonomy" id="1903189"/>
    <lineage>
        <taxon>Eukaryota</taxon>
        <taxon>Fungi</taxon>
        <taxon>Dikarya</taxon>
        <taxon>Ascomycota</taxon>
        <taxon>Pezizomycotina</taxon>
        <taxon>Lecanoromycetes</taxon>
        <taxon>OSLEUM clade</taxon>
        <taxon>Lecanoromycetidae</taxon>
        <taxon>Lecanorales</taxon>
        <taxon>Lecanorineae</taxon>
        <taxon>Parmeliaceae</taxon>
        <taxon>Alectoria</taxon>
    </lineage>
</organism>
<evidence type="ECO:0000313" key="3">
    <source>
        <dbReference type="Proteomes" id="UP000664203"/>
    </source>
</evidence>
<dbReference type="Gene3D" id="3.40.390.10">
    <property type="entry name" value="Collagenase (Catalytic Domain)"/>
    <property type="match status" value="1"/>
</dbReference>
<dbReference type="EMBL" id="CAJPDR010000660">
    <property type="protein sequence ID" value="CAF9941464.1"/>
    <property type="molecule type" value="Genomic_DNA"/>
</dbReference>
<evidence type="ECO:0000256" key="1">
    <source>
        <dbReference type="SAM" id="SignalP"/>
    </source>
</evidence>
<feature type="signal peptide" evidence="1">
    <location>
        <begin position="1"/>
        <end position="18"/>
    </location>
</feature>
<comment type="caution">
    <text evidence="2">The sequence shown here is derived from an EMBL/GenBank/DDBJ whole genome shotgun (WGS) entry which is preliminary data.</text>
</comment>